<feature type="compositionally biased region" description="Acidic residues" evidence="1">
    <location>
        <begin position="460"/>
        <end position="483"/>
    </location>
</feature>
<feature type="compositionally biased region" description="Polar residues" evidence="1">
    <location>
        <begin position="1495"/>
        <end position="1513"/>
    </location>
</feature>
<feature type="compositionally biased region" description="Low complexity" evidence="1">
    <location>
        <begin position="1637"/>
        <end position="1647"/>
    </location>
</feature>
<feature type="compositionally biased region" description="Polar residues" evidence="1">
    <location>
        <begin position="508"/>
        <end position="520"/>
    </location>
</feature>
<feature type="compositionally biased region" description="Low complexity" evidence="1">
    <location>
        <begin position="490"/>
        <end position="507"/>
    </location>
</feature>
<feature type="compositionally biased region" description="Basic and acidic residues" evidence="1">
    <location>
        <begin position="866"/>
        <end position="879"/>
    </location>
</feature>
<feature type="compositionally biased region" description="Basic and acidic residues" evidence="1">
    <location>
        <begin position="1664"/>
        <end position="1677"/>
    </location>
</feature>
<dbReference type="Proteomes" id="UP000235786">
    <property type="component" value="Unassembled WGS sequence"/>
</dbReference>
<accession>A0A2J6S2Z5</accession>
<dbReference type="OrthoDB" id="5368821at2759"/>
<dbReference type="EMBL" id="KZ613940">
    <property type="protein sequence ID" value="PMD45143.1"/>
    <property type="molecule type" value="Genomic_DNA"/>
</dbReference>
<feature type="region of interest" description="Disordered" evidence="1">
    <location>
        <begin position="706"/>
        <end position="766"/>
    </location>
</feature>
<feature type="compositionally biased region" description="Polar residues" evidence="1">
    <location>
        <begin position="585"/>
        <end position="595"/>
    </location>
</feature>
<feature type="compositionally biased region" description="Low complexity" evidence="1">
    <location>
        <begin position="713"/>
        <end position="727"/>
    </location>
</feature>
<feature type="compositionally biased region" description="Acidic residues" evidence="1">
    <location>
        <begin position="1599"/>
        <end position="1608"/>
    </location>
</feature>
<evidence type="ECO:0000313" key="3">
    <source>
        <dbReference type="EMBL" id="PMD45143.1"/>
    </source>
</evidence>
<sequence>MRLRLTVRRHRLPDTLVIWAIDTTSNPTVYHLLEQVNDTIPIESDGQWGLDDYAVEVKGSTGANYECLHFQHLASVIKDEDEVIIRPLLSQDIKIRRVSGRVQISTDGRHLVDGVPWGRPLLRKAGDRPAVNIPPRKRQRIEYNEDDGDTEGYKALKEKEADDEEPENNRQLVLHADFEDDDEEDDDDFAPGENEDADEEEGSEEDLEGNIEEGELEEEGEPPIDSTPNDGAADNANEPALADIEDQVTRAQIRKLHSAFPKSPLAVCKYVFNGSEDIGEAYEAMARGFIPEKPKSVITEISQGVNENKLSVLKTGSKSKTPSVHEPEIVDSMQVEPAENALIDYYDQNGLPPGSNRSGKALSVMAEALKSSSIRPLAEPRRSASVTSNKSVRFALDPNFSKGLTSTPFIDKESQVEEEEESEEDSDDESSESNEEDASSSEDSSDSSDEENGEAKGSDDDTSSSESESESSSDSSSDDDESPEEKSSKQESTATAPAPAIPKTTPPSQANKSEVQSGISPGQGRTRTHARNQRRRNANVLNRLIKKGILPAGTQLTEYKKLDVDETTPAETAFAALEEVKAGRTPNQTSEQTRPPLSHDPEFQRRRQQLLESVATGGVEVDSKFSRTASQSLPAESGHDAEMTGLEEPAGDALQSQQVIETQHTVELQDSVDLQCEFTDNVEQPTIAESQLVVASQEMADPAVVSFDGIEHPATTPNNGGTETETANSSIALEMADVDSPPASPQPPPASAESKQPMSSRRAKLDLGAGKRLLFGALGIKAPKTKKDEERVRSDLMKGVRPLVPKKIAEQPCSDPAAETAQEDPDAWRLKINYRAVECVQDDVALSEPPFPFEQRWDPQQQVSYKGDRGGKRKQDQRDQAQYYHENSRTSKKQKRRKGKHNYAEEQEYLDATYEPSYQDDSLASQYDDSAPNEQPQSDDLEGEITQQLMNETGGASQGPEDLLMLPEDPSTLPDLKDGQAQVGMTIAFKQLIMSDATNWQPQISTYQTAIVIALTDGGELQLNLAMRDRDQSNKRYDPQTGERLYSKFEVPDDNEMNEDDDDGMLYLTFDDLIEPKVVQEPPSIEDVASQAPGITNFDTFALSQDRETANEPEAQFSHVTETPLNSGVAEPNQLEESSSKAPAESQDIGAAIEPTTPSAESQLRESMIDAQAESITDDIPFVNNSVLRSNTPSAENQVEADIMDALAEGPVENIHPSTIPVLEPNTPSAEVQASHAIAIFNEAEHVSEEGRQKWSHLMKEGGFHSSVPSSLTKLMRPEGMTSPDGLERLALDMDVSEASLNRLYSPKFTGLGSSPTRKPRESSNSPKQNICQESPQLPQSSWETVDVDEPASSPPRVMPQDDPSFHPLSAASEMRYTESEAETSVKSPPAPKAMQEWQARKQQKQQSRKSAALTSKAETSETSPVPGFGFGLDGADEMQPIASVKYPELSVGSSFTSQIADYGHQPEFNFEDSLDLRADTPKGPSSEFDESSHDLQLNMVSESARSATSDGATESKGADVVMSDNEIDEPVLLRRKSNNETNTLRTSPGILEDDPSSEDLILPTIEEMASSQKALKWEKVTPKKSSRKDVRHKKPMDALDDVLEDDETTPKASQKQRSLSGNRKVRNSEKPPSQPRPSQSQPQASQIVDLTMSSDIEPEPESEPEKSAWRPSKRYDDEDDDSYEDEVMPKTGWMPKEDSNALGENRRHTSIGLRPSSQASLNTQNRRKTSSR</sequence>
<gene>
    <name evidence="3" type="ORF">L207DRAFT_578082</name>
</gene>
<name>A0A2J6S2Z5_HYAVF</name>
<evidence type="ECO:0000259" key="2">
    <source>
        <dbReference type="Pfam" id="PF24054"/>
    </source>
</evidence>
<evidence type="ECO:0000256" key="1">
    <source>
        <dbReference type="SAM" id="MobiDB-lite"/>
    </source>
</evidence>
<feature type="compositionally biased region" description="Basic residues" evidence="1">
    <location>
        <begin position="1583"/>
        <end position="1595"/>
    </location>
</feature>
<feature type="region of interest" description="Disordered" evidence="1">
    <location>
        <begin position="175"/>
        <end position="236"/>
    </location>
</feature>
<feature type="compositionally biased region" description="Polar residues" evidence="1">
    <location>
        <begin position="919"/>
        <end position="936"/>
    </location>
</feature>
<feature type="region of interest" description="Disordered" evidence="1">
    <location>
        <begin position="952"/>
        <end position="977"/>
    </location>
</feature>
<keyword evidence="4" id="KW-1185">Reference proteome</keyword>
<feature type="compositionally biased region" description="Polar residues" evidence="1">
    <location>
        <begin position="1611"/>
        <end position="1622"/>
    </location>
</feature>
<feature type="compositionally biased region" description="Polar residues" evidence="1">
    <location>
        <begin position="1312"/>
        <end position="1344"/>
    </location>
</feature>
<evidence type="ECO:0000313" key="4">
    <source>
        <dbReference type="Proteomes" id="UP000235786"/>
    </source>
</evidence>
<feature type="region of interest" description="Disordered" evidence="1">
    <location>
        <begin position="1306"/>
        <end position="1436"/>
    </location>
</feature>
<organism evidence="3 4">
    <name type="scientific">Hyaloscypha variabilis (strain UAMH 11265 / GT02V1 / F)</name>
    <name type="common">Meliniomyces variabilis</name>
    <dbReference type="NCBI Taxonomy" id="1149755"/>
    <lineage>
        <taxon>Eukaryota</taxon>
        <taxon>Fungi</taxon>
        <taxon>Dikarya</taxon>
        <taxon>Ascomycota</taxon>
        <taxon>Pezizomycotina</taxon>
        <taxon>Leotiomycetes</taxon>
        <taxon>Helotiales</taxon>
        <taxon>Hyaloscyphaceae</taxon>
        <taxon>Hyaloscypha</taxon>
        <taxon>Hyaloscypha variabilis</taxon>
    </lineage>
</organism>
<feature type="region of interest" description="Disordered" evidence="1">
    <location>
        <begin position="125"/>
        <end position="152"/>
    </location>
</feature>
<feature type="region of interest" description="Disordered" evidence="1">
    <location>
        <begin position="849"/>
        <end position="939"/>
    </location>
</feature>
<dbReference type="InterPro" id="IPR055781">
    <property type="entry name" value="DUF7357"/>
</dbReference>
<feature type="compositionally biased region" description="Polar residues" evidence="1">
    <location>
        <begin position="1716"/>
        <end position="1725"/>
    </location>
</feature>
<proteinExistence type="predicted"/>
<reference evidence="3 4" key="1">
    <citation type="submission" date="2016-04" db="EMBL/GenBank/DDBJ databases">
        <title>A degradative enzymes factory behind the ericoid mycorrhizal symbiosis.</title>
        <authorList>
            <consortium name="DOE Joint Genome Institute"/>
            <person name="Martino E."/>
            <person name="Morin E."/>
            <person name="Grelet G."/>
            <person name="Kuo A."/>
            <person name="Kohler A."/>
            <person name="Daghino S."/>
            <person name="Barry K."/>
            <person name="Choi C."/>
            <person name="Cichocki N."/>
            <person name="Clum A."/>
            <person name="Copeland A."/>
            <person name="Hainaut M."/>
            <person name="Haridas S."/>
            <person name="Labutti K."/>
            <person name="Lindquist E."/>
            <person name="Lipzen A."/>
            <person name="Khouja H.-R."/>
            <person name="Murat C."/>
            <person name="Ohm R."/>
            <person name="Olson A."/>
            <person name="Spatafora J."/>
            <person name="Veneault-Fourrey C."/>
            <person name="Henrissat B."/>
            <person name="Grigoriev I."/>
            <person name="Martin F."/>
            <person name="Perotto S."/>
        </authorList>
    </citation>
    <scope>NUCLEOTIDE SEQUENCE [LARGE SCALE GENOMIC DNA]</scope>
    <source>
        <strain evidence="3 4">F</strain>
    </source>
</reference>
<feature type="compositionally biased region" description="Acidic residues" evidence="1">
    <location>
        <begin position="178"/>
        <end position="222"/>
    </location>
</feature>
<feature type="region of interest" description="Disordered" evidence="1">
    <location>
        <begin position="1464"/>
        <end position="1733"/>
    </location>
</feature>
<feature type="domain" description="DUF7357" evidence="2">
    <location>
        <begin position="1"/>
        <end position="136"/>
    </location>
</feature>
<feature type="compositionally biased region" description="Basic residues" evidence="1">
    <location>
        <begin position="526"/>
        <end position="537"/>
    </location>
</feature>
<feature type="region of interest" description="Disordered" evidence="1">
    <location>
        <begin position="397"/>
        <end position="540"/>
    </location>
</feature>
<feature type="compositionally biased region" description="Acidic residues" evidence="1">
    <location>
        <begin position="1678"/>
        <end position="1687"/>
    </location>
</feature>
<dbReference type="Pfam" id="PF24054">
    <property type="entry name" value="DUF7357"/>
    <property type="match status" value="1"/>
</dbReference>
<feature type="compositionally biased region" description="Basic and acidic residues" evidence="1">
    <location>
        <begin position="1696"/>
        <end position="1708"/>
    </location>
</feature>
<feature type="region of interest" description="Disordered" evidence="1">
    <location>
        <begin position="576"/>
        <end position="654"/>
    </location>
</feature>
<protein>
    <recommendedName>
        <fullName evidence="2">DUF7357 domain-containing protein</fullName>
    </recommendedName>
</protein>
<feature type="compositionally biased region" description="Acidic residues" evidence="1">
    <location>
        <begin position="416"/>
        <end position="452"/>
    </location>
</feature>
<feature type="compositionally biased region" description="Basic residues" evidence="1">
    <location>
        <begin position="890"/>
        <end position="901"/>
    </location>
</feature>
<dbReference type="STRING" id="1149755.A0A2J6S2Z5"/>
<feature type="region of interest" description="Disordered" evidence="1">
    <location>
        <begin position="1107"/>
        <end position="1151"/>
    </location>
</feature>